<proteinExistence type="predicted"/>
<keyword evidence="2" id="KW-1185">Reference proteome</keyword>
<sequence>MYLLSLLLWKMASPPRRLPGGFRLSQPHSSELPTRARVLIGCSPGCGRQKKKGQHKHALSKSHADSLISARTLENCCSCRRVLFETRRSQAPVSSMSMRTSDTFPQVVSVAVGMLPVPPG</sequence>
<organism evidence="1 2">
    <name type="scientific">Prorocentrum cordatum</name>
    <dbReference type="NCBI Taxonomy" id="2364126"/>
    <lineage>
        <taxon>Eukaryota</taxon>
        <taxon>Sar</taxon>
        <taxon>Alveolata</taxon>
        <taxon>Dinophyceae</taxon>
        <taxon>Prorocentrales</taxon>
        <taxon>Prorocentraceae</taxon>
        <taxon>Prorocentrum</taxon>
    </lineage>
</organism>
<evidence type="ECO:0000313" key="1">
    <source>
        <dbReference type="EMBL" id="CAK0839248.1"/>
    </source>
</evidence>
<name>A0ABN9T2P4_9DINO</name>
<reference evidence="1" key="1">
    <citation type="submission" date="2023-10" db="EMBL/GenBank/DDBJ databases">
        <authorList>
            <person name="Chen Y."/>
            <person name="Shah S."/>
            <person name="Dougan E. K."/>
            <person name="Thang M."/>
            <person name="Chan C."/>
        </authorList>
    </citation>
    <scope>NUCLEOTIDE SEQUENCE [LARGE SCALE GENOMIC DNA]</scope>
</reference>
<protein>
    <recommendedName>
        <fullName evidence="3">Secreted protein</fullName>
    </recommendedName>
</protein>
<comment type="caution">
    <text evidence="1">The sequence shown here is derived from an EMBL/GenBank/DDBJ whole genome shotgun (WGS) entry which is preliminary data.</text>
</comment>
<dbReference type="EMBL" id="CAUYUJ010014281">
    <property type="protein sequence ID" value="CAK0839248.1"/>
    <property type="molecule type" value="Genomic_DNA"/>
</dbReference>
<dbReference type="Proteomes" id="UP001189429">
    <property type="component" value="Unassembled WGS sequence"/>
</dbReference>
<evidence type="ECO:0000313" key="2">
    <source>
        <dbReference type="Proteomes" id="UP001189429"/>
    </source>
</evidence>
<gene>
    <name evidence="1" type="ORF">PCOR1329_LOCUS34972</name>
</gene>
<evidence type="ECO:0008006" key="3">
    <source>
        <dbReference type="Google" id="ProtNLM"/>
    </source>
</evidence>
<accession>A0ABN9T2P4</accession>